<protein>
    <submittedName>
        <fullName evidence="1">Uncharacterized protein</fullName>
    </submittedName>
</protein>
<evidence type="ECO:0000313" key="1">
    <source>
        <dbReference type="EMBL" id="GKU93676.1"/>
    </source>
</evidence>
<gene>
    <name evidence="1" type="ORF">SLEP1_g7251</name>
</gene>
<proteinExistence type="predicted"/>
<reference evidence="1 2" key="1">
    <citation type="journal article" date="2021" name="Commun. Biol.">
        <title>The genome of Shorea leprosula (Dipterocarpaceae) highlights the ecological relevance of drought in aseasonal tropical rainforests.</title>
        <authorList>
            <person name="Ng K.K.S."/>
            <person name="Kobayashi M.J."/>
            <person name="Fawcett J.A."/>
            <person name="Hatakeyama M."/>
            <person name="Paape T."/>
            <person name="Ng C.H."/>
            <person name="Ang C.C."/>
            <person name="Tnah L.H."/>
            <person name="Lee C.T."/>
            <person name="Nishiyama T."/>
            <person name="Sese J."/>
            <person name="O'Brien M.J."/>
            <person name="Copetti D."/>
            <person name="Mohd Noor M.I."/>
            <person name="Ong R.C."/>
            <person name="Putra M."/>
            <person name="Sireger I.Z."/>
            <person name="Indrioko S."/>
            <person name="Kosugi Y."/>
            <person name="Izuno A."/>
            <person name="Isagi Y."/>
            <person name="Lee S.L."/>
            <person name="Shimizu K.K."/>
        </authorList>
    </citation>
    <scope>NUCLEOTIDE SEQUENCE [LARGE SCALE GENOMIC DNA]</scope>
    <source>
        <strain evidence="1">214</strain>
    </source>
</reference>
<accession>A0AAV5I633</accession>
<name>A0AAV5I633_9ROSI</name>
<comment type="caution">
    <text evidence="1">The sequence shown here is derived from an EMBL/GenBank/DDBJ whole genome shotgun (WGS) entry which is preliminary data.</text>
</comment>
<sequence length="73" mass="8082">MQRQQTLDPCSRIGSALQWCRPVCAWRTDPTQLSTGWDSNSIETVFCFLPIRGANRIGRPRPVFSGASASSDP</sequence>
<evidence type="ECO:0000313" key="2">
    <source>
        <dbReference type="Proteomes" id="UP001054252"/>
    </source>
</evidence>
<dbReference type="AlphaFoldDB" id="A0AAV5I633"/>
<dbReference type="EMBL" id="BPVZ01000007">
    <property type="protein sequence ID" value="GKU93676.1"/>
    <property type="molecule type" value="Genomic_DNA"/>
</dbReference>
<organism evidence="1 2">
    <name type="scientific">Rubroshorea leprosula</name>
    <dbReference type="NCBI Taxonomy" id="152421"/>
    <lineage>
        <taxon>Eukaryota</taxon>
        <taxon>Viridiplantae</taxon>
        <taxon>Streptophyta</taxon>
        <taxon>Embryophyta</taxon>
        <taxon>Tracheophyta</taxon>
        <taxon>Spermatophyta</taxon>
        <taxon>Magnoliopsida</taxon>
        <taxon>eudicotyledons</taxon>
        <taxon>Gunneridae</taxon>
        <taxon>Pentapetalae</taxon>
        <taxon>rosids</taxon>
        <taxon>malvids</taxon>
        <taxon>Malvales</taxon>
        <taxon>Dipterocarpaceae</taxon>
        <taxon>Rubroshorea</taxon>
    </lineage>
</organism>
<dbReference type="Proteomes" id="UP001054252">
    <property type="component" value="Unassembled WGS sequence"/>
</dbReference>
<keyword evidence="2" id="KW-1185">Reference proteome</keyword>